<reference evidence="3" key="1">
    <citation type="submission" date="2020-10" db="EMBL/GenBank/DDBJ databases">
        <authorList>
            <person name="Han B."/>
            <person name="Lu T."/>
            <person name="Zhao Q."/>
            <person name="Huang X."/>
            <person name="Zhao Y."/>
        </authorList>
    </citation>
    <scope>NUCLEOTIDE SEQUENCE</scope>
</reference>
<dbReference type="AlphaFoldDB" id="A0A811Q2E5"/>
<evidence type="ECO:0000313" key="3">
    <source>
        <dbReference type="EMBL" id="CAD6249542.1"/>
    </source>
</evidence>
<dbReference type="Pfam" id="PF00400">
    <property type="entry name" value="WD40"/>
    <property type="match status" value="3"/>
</dbReference>
<dbReference type="CDD" id="cd00200">
    <property type="entry name" value="WD40"/>
    <property type="match status" value="1"/>
</dbReference>
<name>A0A811Q2E5_9POAL</name>
<dbReference type="PROSITE" id="PS50294">
    <property type="entry name" value="WD_REPEATS_REGION"/>
    <property type="match status" value="2"/>
</dbReference>
<dbReference type="PROSITE" id="PS50082">
    <property type="entry name" value="WD_REPEATS_2"/>
    <property type="match status" value="5"/>
</dbReference>
<dbReference type="SMART" id="SM00320">
    <property type="entry name" value="WD40"/>
    <property type="match status" value="7"/>
</dbReference>
<sequence length="463" mass="49706">MGPPAPGHVLLQVQVAGVRIKEILCSFLDQSHYDTCSYNETKPLPFWLVRFFINSMNSASEQELSQIRHEPAEAMLSQAVSLSSQPSLPSLPSLGPRDLNVSPCHHQCVDTLRDHSSYVSALAVDGHSLYRASSDGRIRVWPLGDASGRQEQQRDDDDGCRATMVVAACDSSVKCLLATGSNGLLLSSHQDGKIMAWRTGSRKDGTPSLVRRHRWRTWVHHVDAVTALAVSPDGALLYSASWDRSLKMWRLPGFRCVESIAPAHDDAINALAVSPDGHVYTGSADKKIKAWRRHPERRNKHVLVQTMERHRSAVNALALGADGKVFYSGACDRSAVVWERGDGGAGRMDATGTLRGHAKAILCLAAAGDVACSGSADRTVSVWRRGAENTGYTCLAVLEGHGAPVKSLTLVYGRDSGLFSGWGDPEEGSSGGGGGGGGHCAIVCSGALDGEVKIWRVLFPVLL</sequence>
<feature type="repeat" description="WD" evidence="1">
    <location>
        <begin position="261"/>
        <end position="291"/>
    </location>
</feature>
<proteinExistence type="predicted"/>
<organism evidence="3 4">
    <name type="scientific">Miscanthus lutarioriparius</name>
    <dbReference type="NCBI Taxonomy" id="422564"/>
    <lineage>
        <taxon>Eukaryota</taxon>
        <taxon>Viridiplantae</taxon>
        <taxon>Streptophyta</taxon>
        <taxon>Embryophyta</taxon>
        <taxon>Tracheophyta</taxon>
        <taxon>Spermatophyta</taxon>
        <taxon>Magnoliopsida</taxon>
        <taxon>Liliopsida</taxon>
        <taxon>Poales</taxon>
        <taxon>Poaceae</taxon>
        <taxon>PACMAD clade</taxon>
        <taxon>Panicoideae</taxon>
        <taxon>Andropogonodae</taxon>
        <taxon>Andropogoneae</taxon>
        <taxon>Saccharinae</taxon>
        <taxon>Miscanthus</taxon>
    </lineage>
</organism>
<dbReference type="InterPro" id="IPR001680">
    <property type="entry name" value="WD40_rpt"/>
</dbReference>
<dbReference type="SUPFAM" id="SSF50978">
    <property type="entry name" value="WD40 repeat-like"/>
    <property type="match status" value="1"/>
</dbReference>
<feature type="domain" description="IP5PC-F beta-propeller" evidence="2">
    <location>
        <begin position="118"/>
        <end position="250"/>
    </location>
</feature>
<dbReference type="OrthoDB" id="674604at2759"/>
<dbReference type="InterPro" id="IPR036322">
    <property type="entry name" value="WD40_repeat_dom_sf"/>
</dbReference>
<comment type="caution">
    <text evidence="3">The sequence shown here is derived from an EMBL/GenBank/DDBJ whole genome shotgun (WGS) entry which is preliminary data.</text>
</comment>
<feature type="repeat" description="WD" evidence="1">
    <location>
        <begin position="354"/>
        <end position="383"/>
    </location>
</feature>
<gene>
    <name evidence="3" type="ORF">NCGR_LOCUS33361</name>
</gene>
<evidence type="ECO:0000313" key="4">
    <source>
        <dbReference type="Proteomes" id="UP000604825"/>
    </source>
</evidence>
<evidence type="ECO:0000259" key="2">
    <source>
        <dbReference type="Pfam" id="PF23754"/>
    </source>
</evidence>
<keyword evidence="4" id="KW-1185">Reference proteome</keyword>
<feature type="repeat" description="WD" evidence="1">
    <location>
        <begin position="112"/>
        <end position="141"/>
    </location>
</feature>
<dbReference type="InterPro" id="IPR045182">
    <property type="entry name" value="JINGUBANG-like"/>
</dbReference>
<feature type="repeat" description="WD" evidence="1">
    <location>
        <begin position="218"/>
        <end position="259"/>
    </location>
</feature>
<keyword evidence="1" id="KW-0853">WD repeat</keyword>
<dbReference type="InterPro" id="IPR015943">
    <property type="entry name" value="WD40/YVTN_repeat-like_dom_sf"/>
</dbReference>
<dbReference type="Proteomes" id="UP000604825">
    <property type="component" value="Unassembled WGS sequence"/>
</dbReference>
<accession>A0A811Q2E5</accession>
<dbReference type="Gene3D" id="2.130.10.10">
    <property type="entry name" value="YVTN repeat-like/Quinoprotein amine dehydrogenase"/>
    <property type="match status" value="3"/>
</dbReference>
<dbReference type="PANTHER" id="PTHR22844:SF387">
    <property type="entry name" value="F3I6.5 PROTEIN"/>
    <property type="match status" value="1"/>
</dbReference>
<dbReference type="PANTHER" id="PTHR22844">
    <property type="entry name" value="F-BOX AND WD40 DOMAIN PROTEIN"/>
    <property type="match status" value="1"/>
</dbReference>
<dbReference type="InterPro" id="IPR056454">
    <property type="entry name" value="Beta-prop_IP5PC_F"/>
</dbReference>
<dbReference type="Pfam" id="PF23754">
    <property type="entry name" value="Beta-prop_IP5PC_F"/>
    <property type="match status" value="1"/>
</dbReference>
<evidence type="ECO:0000256" key="1">
    <source>
        <dbReference type="PROSITE-ProRule" id="PRU00221"/>
    </source>
</evidence>
<feature type="repeat" description="WD" evidence="1">
    <location>
        <begin position="307"/>
        <end position="339"/>
    </location>
</feature>
<dbReference type="EMBL" id="CAJGYO010000008">
    <property type="protein sequence ID" value="CAD6249542.1"/>
    <property type="molecule type" value="Genomic_DNA"/>
</dbReference>
<protein>
    <recommendedName>
        <fullName evidence="2">IP5PC-F beta-propeller domain-containing protein</fullName>
    </recommendedName>
</protein>